<name>A0A9D1F9T1_9FIRM</name>
<gene>
    <name evidence="2" type="ORF">IAA83_06710</name>
</gene>
<comment type="similarity">
    <text evidence="1">Belongs to the asp23 family.</text>
</comment>
<reference evidence="2" key="2">
    <citation type="journal article" date="2021" name="PeerJ">
        <title>Extensive microbial diversity within the chicken gut microbiome revealed by metagenomics and culture.</title>
        <authorList>
            <person name="Gilroy R."/>
            <person name="Ravi A."/>
            <person name="Getino M."/>
            <person name="Pursley I."/>
            <person name="Horton D.L."/>
            <person name="Alikhan N.F."/>
            <person name="Baker D."/>
            <person name="Gharbi K."/>
            <person name="Hall N."/>
            <person name="Watson M."/>
            <person name="Adriaenssens E.M."/>
            <person name="Foster-Nyarko E."/>
            <person name="Jarju S."/>
            <person name="Secka A."/>
            <person name="Antonio M."/>
            <person name="Oren A."/>
            <person name="Chaudhuri R.R."/>
            <person name="La Ragione R."/>
            <person name="Hildebrand F."/>
            <person name="Pallen M.J."/>
        </authorList>
    </citation>
    <scope>NUCLEOTIDE SEQUENCE</scope>
    <source>
        <strain evidence="2">ChiBcec16-1751</strain>
    </source>
</reference>
<evidence type="ECO:0000313" key="3">
    <source>
        <dbReference type="Proteomes" id="UP000886741"/>
    </source>
</evidence>
<dbReference type="AlphaFoldDB" id="A0A9D1F9T1"/>
<reference evidence="2" key="1">
    <citation type="submission" date="2020-10" db="EMBL/GenBank/DDBJ databases">
        <authorList>
            <person name="Gilroy R."/>
        </authorList>
    </citation>
    <scope>NUCLEOTIDE SEQUENCE</scope>
    <source>
        <strain evidence="2">ChiBcec16-1751</strain>
    </source>
</reference>
<sequence>MIRLSTDKGAIAVDSSVYTNIAGVAASNCFGVKGMAVRSMTDGLVHLLRREAMRKGVRVTFHDDKSISIDLHIVIDNGVNINAVGNAIIDEVRYVVTKSTGAEVKAVNVFVDSMTVD</sequence>
<accession>A0A9D1F9T1</accession>
<dbReference type="PANTHER" id="PTHR34297:SF2">
    <property type="entry name" value="ASP23_GLS24 FAMILY ENVELOPE STRESS RESPONSE PROTEIN"/>
    <property type="match status" value="1"/>
</dbReference>
<organism evidence="2 3">
    <name type="scientific">Candidatus Avoscillospira avistercoris</name>
    <dbReference type="NCBI Taxonomy" id="2840707"/>
    <lineage>
        <taxon>Bacteria</taxon>
        <taxon>Bacillati</taxon>
        <taxon>Bacillota</taxon>
        <taxon>Clostridia</taxon>
        <taxon>Eubacteriales</taxon>
        <taxon>Oscillospiraceae</taxon>
        <taxon>Oscillospiraceae incertae sedis</taxon>
        <taxon>Candidatus Avoscillospira</taxon>
    </lineage>
</organism>
<dbReference type="Pfam" id="PF03780">
    <property type="entry name" value="Asp23"/>
    <property type="match status" value="1"/>
</dbReference>
<dbReference type="PANTHER" id="PTHR34297">
    <property type="entry name" value="HYPOTHETICAL CYTOSOLIC PROTEIN-RELATED"/>
    <property type="match status" value="1"/>
</dbReference>
<dbReference type="EMBL" id="DVJJ01000101">
    <property type="protein sequence ID" value="HIS65045.1"/>
    <property type="molecule type" value="Genomic_DNA"/>
</dbReference>
<dbReference type="InterPro" id="IPR005531">
    <property type="entry name" value="Asp23"/>
</dbReference>
<protein>
    <submittedName>
        <fullName evidence="2">Asp23/Gls24 family envelope stress response protein</fullName>
    </submittedName>
</protein>
<evidence type="ECO:0000256" key="1">
    <source>
        <dbReference type="ARBA" id="ARBA00005721"/>
    </source>
</evidence>
<evidence type="ECO:0000313" key="2">
    <source>
        <dbReference type="EMBL" id="HIS65045.1"/>
    </source>
</evidence>
<proteinExistence type="inferred from homology"/>
<dbReference type="Proteomes" id="UP000886741">
    <property type="component" value="Unassembled WGS sequence"/>
</dbReference>
<comment type="caution">
    <text evidence="2">The sequence shown here is derived from an EMBL/GenBank/DDBJ whole genome shotgun (WGS) entry which is preliminary data.</text>
</comment>